<reference evidence="2 3" key="1">
    <citation type="journal article" date="2017" name="Mol. Biol. Evol.">
        <title>The 4-celled Tetrabaena socialis nuclear genome reveals the essential components for genetic control of cell number at the origin of multicellularity in the volvocine lineage.</title>
        <authorList>
            <person name="Featherston J."/>
            <person name="Arakaki Y."/>
            <person name="Hanschen E.R."/>
            <person name="Ferris P.J."/>
            <person name="Michod R.E."/>
            <person name="Olson B.J.S.C."/>
            <person name="Nozaki H."/>
            <person name="Durand P.M."/>
        </authorList>
    </citation>
    <scope>NUCLEOTIDE SEQUENCE [LARGE SCALE GENOMIC DNA]</scope>
    <source>
        <strain evidence="2 3">NIES-571</strain>
    </source>
</reference>
<dbReference type="PANTHER" id="PTHR45691">
    <property type="entry name" value="PROTEIN DIAPHANOUS"/>
    <property type="match status" value="1"/>
</dbReference>
<dbReference type="GO" id="GO:0005884">
    <property type="term" value="C:actin filament"/>
    <property type="evidence" value="ECO:0007669"/>
    <property type="project" value="TreeGrafter"/>
</dbReference>
<feature type="region of interest" description="Disordered" evidence="1">
    <location>
        <begin position="1"/>
        <end position="51"/>
    </location>
</feature>
<feature type="region of interest" description="Disordered" evidence="1">
    <location>
        <begin position="425"/>
        <end position="466"/>
    </location>
</feature>
<feature type="region of interest" description="Disordered" evidence="1">
    <location>
        <begin position="358"/>
        <end position="387"/>
    </location>
</feature>
<name>A0A2J7ZLN7_9CHLO</name>
<dbReference type="InterPro" id="IPR051412">
    <property type="entry name" value="Formin_Homology_Diaphanous_sf"/>
</dbReference>
<evidence type="ECO:0000256" key="1">
    <source>
        <dbReference type="SAM" id="MobiDB-lite"/>
    </source>
</evidence>
<dbReference type="AlphaFoldDB" id="A0A2J7ZLN7"/>
<dbReference type="EMBL" id="PGGS01000988">
    <property type="protein sequence ID" value="PNH01179.1"/>
    <property type="molecule type" value="Genomic_DNA"/>
</dbReference>
<evidence type="ECO:0000313" key="2">
    <source>
        <dbReference type="EMBL" id="PNH01179.1"/>
    </source>
</evidence>
<proteinExistence type="predicted"/>
<feature type="compositionally biased region" description="Pro residues" evidence="1">
    <location>
        <begin position="20"/>
        <end position="46"/>
    </location>
</feature>
<feature type="non-terminal residue" evidence="2">
    <location>
        <position position="1"/>
    </location>
</feature>
<gene>
    <name evidence="2" type="ORF">TSOC_012953</name>
</gene>
<feature type="compositionally biased region" description="Pro residues" evidence="1">
    <location>
        <begin position="523"/>
        <end position="537"/>
    </location>
</feature>
<keyword evidence="3" id="KW-1185">Reference proteome</keyword>
<feature type="region of interest" description="Disordered" evidence="1">
    <location>
        <begin position="510"/>
        <end position="601"/>
    </location>
</feature>
<comment type="caution">
    <text evidence="2">The sequence shown here is derived from an EMBL/GenBank/DDBJ whole genome shotgun (WGS) entry which is preliminary data.</text>
</comment>
<evidence type="ECO:0000313" key="3">
    <source>
        <dbReference type="Proteomes" id="UP000236333"/>
    </source>
</evidence>
<feature type="compositionally biased region" description="Gly residues" evidence="1">
    <location>
        <begin position="360"/>
        <end position="369"/>
    </location>
</feature>
<feature type="compositionally biased region" description="Gly residues" evidence="1">
    <location>
        <begin position="576"/>
        <end position="596"/>
    </location>
</feature>
<accession>A0A2J7ZLN7</accession>
<protein>
    <submittedName>
        <fullName evidence="2">Uncharacterized protein</fullName>
    </submittedName>
</protein>
<dbReference type="PANTHER" id="PTHR45691:SF1">
    <property type="entry name" value="FH2 DOMAIN-CONTAINING PROTEIN 1-RELATED"/>
    <property type="match status" value="1"/>
</dbReference>
<sequence>VRFRVLGTDARSSGAAPIECGPPPPSPRPPSPPPPPPPPPPSPPGAPITSVAPGSSFSSLLSFSTAAFPSTARLQAASANIARTVGADSSSVTTAVVSANVVATYQITVVQPAASRQLLTADAAVAPQDGTVEAQWRRRWWRPLAAGGAVAVAPQLLGQQQQRELGAKSWRDESQRLLPSKGDGRAPPPPPAPPAPCTAVVCGAALEASLAAALCLQLKLRNCSTAVRASCINTTAGGACPPARLAVSLPVLNATQQAALTAAIPGSKVALDGGPSSFLLASPPTSAAEVEVAVLLRATVANSAQQGTTRAGGVQRAGLAVRRAVQKGRQVNGPIIAKSVASTFGIPAERVAVVESSSGVGAGGAGTSGSGVAQAGPAASPPPPARCTDSPTFGSLCGGAAVGAIAGVVGGGVLLAVVFPLPHSPHGSPAPPHRDGSPPQQLVLSYGGGGPADNAGLAWDPSSGQPAPWLVMPPAVQGPGGGGARLLSPVWLLPQQQQPMALMWPQRGWAGWGGGSGGGAVSPPRPRQRMPPLPPPQQQQQRAGRYQMMPEGNVAAASPPPLYDNGPSGDLPYPHGGPGGGGGLDGGWAAGAQGGGGPPPPLQMPPQRPRPMPLDIRGAGAYGGMLQGAAAGTAPGTWQAARLQPPPPCRALEDRGWSYGGLGGVPYNAMLPPPPPQLQQQPLGPWSPGGAAGHMPYMRRDVSYGGGAYGPQPGGGRGGGIYW</sequence>
<feature type="compositionally biased region" description="Gly residues" evidence="1">
    <location>
        <begin position="510"/>
        <end position="520"/>
    </location>
</feature>
<dbReference type="GO" id="GO:0030041">
    <property type="term" value="P:actin filament polymerization"/>
    <property type="evidence" value="ECO:0007669"/>
    <property type="project" value="TreeGrafter"/>
</dbReference>
<dbReference type="Proteomes" id="UP000236333">
    <property type="component" value="Unassembled WGS sequence"/>
</dbReference>
<organism evidence="2 3">
    <name type="scientific">Tetrabaena socialis</name>
    <dbReference type="NCBI Taxonomy" id="47790"/>
    <lineage>
        <taxon>Eukaryota</taxon>
        <taxon>Viridiplantae</taxon>
        <taxon>Chlorophyta</taxon>
        <taxon>core chlorophytes</taxon>
        <taxon>Chlorophyceae</taxon>
        <taxon>CS clade</taxon>
        <taxon>Chlamydomonadales</taxon>
        <taxon>Tetrabaenaceae</taxon>
        <taxon>Tetrabaena</taxon>
    </lineage>
</organism>